<organism evidence="2 3">
    <name type="scientific">Nostoc punctiforme FACHB-252</name>
    <dbReference type="NCBI Taxonomy" id="1357509"/>
    <lineage>
        <taxon>Bacteria</taxon>
        <taxon>Bacillati</taxon>
        <taxon>Cyanobacteriota</taxon>
        <taxon>Cyanophyceae</taxon>
        <taxon>Nostocales</taxon>
        <taxon>Nostocaceae</taxon>
        <taxon>Nostoc</taxon>
    </lineage>
</organism>
<dbReference type="InterPro" id="IPR018656">
    <property type="entry name" value="DUF2087"/>
</dbReference>
<feature type="domain" description="DUF2087" evidence="1">
    <location>
        <begin position="7"/>
        <end position="26"/>
    </location>
</feature>
<dbReference type="Pfam" id="PF09860">
    <property type="entry name" value="DUF2087"/>
    <property type="match status" value="1"/>
</dbReference>
<protein>
    <submittedName>
        <fullName evidence="2">DUF2087 domain-containing protein</fullName>
    </submittedName>
</protein>
<accession>A0ABR8HE79</accession>
<evidence type="ECO:0000313" key="2">
    <source>
        <dbReference type="EMBL" id="MBD2613340.1"/>
    </source>
</evidence>
<evidence type="ECO:0000259" key="1">
    <source>
        <dbReference type="Pfam" id="PF09860"/>
    </source>
</evidence>
<evidence type="ECO:0000313" key="3">
    <source>
        <dbReference type="Proteomes" id="UP000606396"/>
    </source>
</evidence>
<dbReference type="RefSeq" id="WP_206758524.1">
    <property type="nucleotide sequence ID" value="NZ_JACJTC010000013.1"/>
</dbReference>
<name>A0ABR8HE79_NOSPU</name>
<dbReference type="Proteomes" id="UP000606396">
    <property type="component" value="Unassembled WGS sequence"/>
</dbReference>
<dbReference type="EMBL" id="JACJTC010000013">
    <property type="protein sequence ID" value="MBD2613340.1"/>
    <property type="molecule type" value="Genomic_DNA"/>
</dbReference>
<keyword evidence="3" id="KW-1185">Reference proteome</keyword>
<proteinExistence type="predicted"/>
<gene>
    <name evidence="2" type="ORF">H6G94_19040</name>
</gene>
<sequence length="43" mass="5314">MVELIEIRRELIGYQLMQRDNGVYWRMTQVWEQDRRASFVPSI</sequence>
<reference evidence="2 3" key="1">
    <citation type="journal article" date="2020" name="ISME J.">
        <title>Comparative genomics reveals insights into cyanobacterial evolution and habitat adaptation.</title>
        <authorList>
            <person name="Chen M.Y."/>
            <person name="Teng W.K."/>
            <person name="Zhao L."/>
            <person name="Hu C.X."/>
            <person name="Zhou Y.K."/>
            <person name="Han B.P."/>
            <person name="Song L.R."/>
            <person name="Shu W.S."/>
        </authorList>
    </citation>
    <scope>NUCLEOTIDE SEQUENCE [LARGE SCALE GENOMIC DNA]</scope>
    <source>
        <strain evidence="2 3">FACHB-252</strain>
    </source>
</reference>
<comment type="caution">
    <text evidence="2">The sequence shown here is derived from an EMBL/GenBank/DDBJ whole genome shotgun (WGS) entry which is preliminary data.</text>
</comment>